<keyword evidence="1" id="KW-0472">Membrane</keyword>
<feature type="chain" id="PRO_5006063368" evidence="2">
    <location>
        <begin position="20"/>
        <end position="56"/>
    </location>
</feature>
<keyword evidence="2" id="KW-0732">Signal</keyword>
<evidence type="ECO:0000256" key="2">
    <source>
        <dbReference type="SAM" id="SignalP"/>
    </source>
</evidence>
<dbReference type="RefSeq" id="WP_159452487.1">
    <property type="nucleotide sequence ID" value="NZ_CYSE01000004.1"/>
</dbReference>
<name>A0A0P1GEQ1_9RHOB</name>
<evidence type="ECO:0000256" key="1">
    <source>
        <dbReference type="SAM" id="Phobius"/>
    </source>
</evidence>
<reference evidence="3 4" key="1">
    <citation type="submission" date="2015-09" db="EMBL/GenBank/DDBJ databases">
        <authorList>
            <consortium name="Swine Surveillance"/>
        </authorList>
    </citation>
    <scope>NUCLEOTIDE SEQUENCE [LARGE SCALE GENOMIC DNA]</scope>
    <source>
        <strain evidence="3 4">CECT 7648</strain>
    </source>
</reference>
<keyword evidence="1" id="KW-0812">Transmembrane</keyword>
<gene>
    <name evidence="3" type="ORF">TRN7648_02624</name>
</gene>
<protein>
    <submittedName>
        <fullName evidence="3">Uncharacterized protein</fullName>
    </submittedName>
</protein>
<keyword evidence="4" id="KW-1185">Reference proteome</keyword>
<organism evidence="3 4">
    <name type="scientific">Tropicibacter naphthalenivorans</name>
    <dbReference type="NCBI Taxonomy" id="441103"/>
    <lineage>
        <taxon>Bacteria</taxon>
        <taxon>Pseudomonadati</taxon>
        <taxon>Pseudomonadota</taxon>
        <taxon>Alphaproteobacteria</taxon>
        <taxon>Rhodobacterales</taxon>
        <taxon>Roseobacteraceae</taxon>
        <taxon>Tropicibacter</taxon>
    </lineage>
</organism>
<dbReference type="EMBL" id="CYSE01000004">
    <property type="protein sequence ID" value="CUH79741.1"/>
    <property type="molecule type" value="Genomic_DNA"/>
</dbReference>
<evidence type="ECO:0000313" key="4">
    <source>
        <dbReference type="Proteomes" id="UP000054935"/>
    </source>
</evidence>
<proteinExistence type="predicted"/>
<accession>A0A0P1GEQ1</accession>
<evidence type="ECO:0000313" key="3">
    <source>
        <dbReference type="EMBL" id="CUH79741.1"/>
    </source>
</evidence>
<keyword evidence="1" id="KW-1133">Transmembrane helix</keyword>
<dbReference type="Proteomes" id="UP000054935">
    <property type="component" value="Unassembled WGS sequence"/>
</dbReference>
<sequence>MKKLMISAAAVLAAAPAFAQEADPFVSSVGLAFLPMMIVGTIATVVVVAAATSGTD</sequence>
<feature type="signal peptide" evidence="2">
    <location>
        <begin position="1"/>
        <end position="19"/>
    </location>
</feature>
<feature type="transmembrane region" description="Helical" evidence="1">
    <location>
        <begin position="29"/>
        <end position="51"/>
    </location>
</feature>
<dbReference type="AlphaFoldDB" id="A0A0P1GEQ1"/>